<keyword evidence="8" id="KW-0285">Flavoprotein</keyword>
<evidence type="ECO:0000256" key="12">
    <source>
        <dbReference type="ARBA" id="ARBA00023002"/>
    </source>
</evidence>
<comment type="pathway">
    <text evidence="6">Energy metabolism; methane degradation.</text>
</comment>
<comment type="similarity">
    <text evidence="7 16">Belongs to the GMC oxidoreductase family.</text>
</comment>
<evidence type="ECO:0000256" key="2">
    <source>
        <dbReference type="ARBA" id="ARBA00001411"/>
    </source>
</evidence>
<dbReference type="SUPFAM" id="SSF51905">
    <property type="entry name" value="FAD/NAD(P)-binding domain"/>
    <property type="match status" value="1"/>
</dbReference>
<evidence type="ECO:0000313" key="21">
    <source>
        <dbReference type="Proteomes" id="UP000195602"/>
    </source>
</evidence>
<dbReference type="PANTHER" id="PTHR46056:SF12">
    <property type="entry name" value="LONG-CHAIN-ALCOHOL OXIDASE"/>
    <property type="match status" value="1"/>
</dbReference>
<feature type="domain" description="Glucose-methanol-choline oxidoreductase N-terminal" evidence="18">
    <location>
        <begin position="241"/>
        <end position="454"/>
    </location>
</feature>
<evidence type="ECO:0000256" key="15">
    <source>
        <dbReference type="ARBA" id="ARBA00023140"/>
    </source>
</evidence>
<dbReference type="GO" id="GO:0016020">
    <property type="term" value="C:membrane"/>
    <property type="evidence" value="ECO:0007669"/>
    <property type="project" value="UniProtKB-SubCell"/>
</dbReference>
<organism evidence="20 21">
    <name type="scientific">Clavispora lusitaniae</name>
    <name type="common">Candida lusitaniae</name>
    <dbReference type="NCBI Taxonomy" id="36911"/>
    <lineage>
        <taxon>Eukaryota</taxon>
        <taxon>Fungi</taxon>
        <taxon>Dikarya</taxon>
        <taxon>Ascomycota</taxon>
        <taxon>Saccharomycotina</taxon>
        <taxon>Pichiomycetes</taxon>
        <taxon>Metschnikowiaceae</taxon>
        <taxon>Clavispora</taxon>
    </lineage>
</organism>
<evidence type="ECO:0000259" key="19">
    <source>
        <dbReference type="Pfam" id="PF05199"/>
    </source>
</evidence>
<keyword evidence="10" id="KW-0274">FAD</keyword>
<dbReference type="Pfam" id="PF05199">
    <property type="entry name" value="GMC_oxred_C"/>
    <property type="match status" value="1"/>
</dbReference>
<feature type="domain" description="Glucose-methanol-choline oxidoreductase C-terminal" evidence="19">
    <location>
        <begin position="535"/>
        <end position="685"/>
    </location>
</feature>
<evidence type="ECO:0000256" key="14">
    <source>
        <dbReference type="ARBA" id="ARBA00023136"/>
    </source>
</evidence>
<keyword evidence="14" id="KW-0472">Membrane</keyword>
<evidence type="ECO:0000256" key="11">
    <source>
        <dbReference type="ARBA" id="ARBA00022989"/>
    </source>
</evidence>
<evidence type="ECO:0000313" key="20">
    <source>
        <dbReference type="EMBL" id="OVF09165.1"/>
    </source>
</evidence>
<comment type="catalytic activity">
    <reaction evidence="1 16">
        <text>a long-chain primary fatty alcohol + O2 = a long-chain fatty aldehyde + H2O2</text>
        <dbReference type="Rhea" id="RHEA:22756"/>
        <dbReference type="ChEBI" id="CHEBI:15379"/>
        <dbReference type="ChEBI" id="CHEBI:16240"/>
        <dbReference type="ChEBI" id="CHEBI:17176"/>
        <dbReference type="ChEBI" id="CHEBI:77396"/>
        <dbReference type="EC" id="1.1.3.20"/>
    </reaction>
</comment>
<comment type="subcellular location">
    <subcellularLocation>
        <location evidence="5">Membrane</location>
    </subcellularLocation>
    <subcellularLocation>
        <location evidence="4">Peroxisome matrix</location>
    </subcellularLocation>
</comment>
<keyword evidence="11" id="KW-1133">Transmembrane helix</keyword>
<evidence type="ECO:0000256" key="3">
    <source>
        <dbReference type="ARBA" id="ARBA00003842"/>
    </source>
</evidence>
<keyword evidence="9" id="KW-0812">Transmembrane</keyword>
<evidence type="ECO:0000259" key="18">
    <source>
        <dbReference type="Pfam" id="PF00732"/>
    </source>
</evidence>
<evidence type="ECO:0000256" key="17">
    <source>
        <dbReference type="PIRSR" id="PIRSR028937-1"/>
    </source>
</evidence>
<dbReference type="InterPro" id="IPR036188">
    <property type="entry name" value="FAD/NAD-bd_sf"/>
</dbReference>
<keyword evidence="15" id="KW-0576">Peroxisome</keyword>
<name>A0AA91Q1F9_CLALS</name>
<dbReference type="InterPro" id="IPR000172">
    <property type="entry name" value="GMC_OxRdtase_N"/>
</dbReference>
<evidence type="ECO:0000256" key="5">
    <source>
        <dbReference type="ARBA" id="ARBA00004370"/>
    </source>
</evidence>
<evidence type="ECO:0000256" key="6">
    <source>
        <dbReference type="ARBA" id="ARBA00005144"/>
    </source>
</evidence>
<dbReference type="GO" id="GO:0050660">
    <property type="term" value="F:flavin adenine dinucleotide binding"/>
    <property type="evidence" value="ECO:0007669"/>
    <property type="project" value="InterPro"/>
</dbReference>
<dbReference type="GO" id="GO:0047639">
    <property type="term" value="F:alcohol oxidase activity"/>
    <property type="evidence" value="ECO:0007669"/>
    <property type="project" value="UniProtKB-EC"/>
</dbReference>
<dbReference type="OMA" id="RNVKGCW"/>
<dbReference type="GO" id="GO:0046577">
    <property type="term" value="F:long-chain-alcohol oxidase activity"/>
    <property type="evidence" value="ECO:0007669"/>
    <property type="project" value="UniProtKB-EC"/>
</dbReference>
<evidence type="ECO:0000256" key="10">
    <source>
        <dbReference type="ARBA" id="ARBA00022827"/>
    </source>
</evidence>
<dbReference type="InterPro" id="IPR007867">
    <property type="entry name" value="GMC_OxRtase_C"/>
</dbReference>
<dbReference type="GO" id="GO:0015945">
    <property type="term" value="P:methanol metabolic process"/>
    <property type="evidence" value="ECO:0007669"/>
    <property type="project" value="UniProtKB-KW"/>
</dbReference>
<protein>
    <recommendedName>
        <fullName evidence="16">Long-chain-alcohol oxidase</fullName>
        <ecNumber evidence="16">1.1.3.20</ecNumber>
    </recommendedName>
</protein>
<dbReference type="Pfam" id="PF00732">
    <property type="entry name" value="GMC_oxred_N"/>
    <property type="match status" value="1"/>
</dbReference>
<evidence type="ECO:0000256" key="9">
    <source>
        <dbReference type="ARBA" id="ARBA00022692"/>
    </source>
</evidence>
<proteinExistence type="inferred from homology"/>
<comment type="function">
    <text evidence="3">Long-chain fatty alcohol oxidase involved in the omega-oxidation pathway of lipid degradation.</text>
</comment>
<dbReference type="KEGG" id="clus:A9F13_06g03245"/>
<evidence type="ECO:0000256" key="1">
    <source>
        <dbReference type="ARBA" id="ARBA00000920"/>
    </source>
</evidence>
<dbReference type="Proteomes" id="UP000195602">
    <property type="component" value="Unassembled WGS sequence"/>
</dbReference>
<dbReference type="PIRSF" id="PIRSF028937">
    <property type="entry name" value="Lg_Ch_AO"/>
    <property type="match status" value="1"/>
</dbReference>
<dbReference type="EMBL" id="LYUB02000006">
    <property type="protein sequence ID" value="OVF09165.1"/>
    <property type="molecule type" value="Genomic_DNA"/>
</dbReference>
<evidence type="ECO:0000256" key="13">
    <source>
        <dbReference type="ARBA" id="ARBA00023095"/>
    </source>
</evidence>
<dbReference type="Gene3D" id="3.50.50.60">
    <property type="entry name" value="FAD/NAD(P)-binding domain"/>
    <property type="match status" value="2"/>
</dbReference>
<comment type="caution">
    <text evidence="20">The sequence shown here is derived from an EMBL/GenBank/DDBJ whole genome shotgun (WGS) entry which is preliminary data.</text>
</comment>
<gene>
    <name evidence="20" type="ORF">A9F13_06g03245</name>
</gene>
<evidence type="ECO:0000256" key="7">
    <source>
        <dbReference type="ARBA" id="ARBA00010790"/>
    </source>
</evidence>
<evidence type="ECO:0000256" key="16">
    <source>
        <dbReference type="PIRNR" id="PIRNR028937"/>
    </source>
</evidence>
<dbReference type="PANTHER" id="PTHR46056">
    <property type="entry name" value="LONG-CHAIN-ALCOHOL OXIDASE"/>
    <property type="match status" value="1"/>
</dbReference>
<comment type="catalytic activity">
    <reaction evidence="2">
        <text>a primary alcohol + O2 = an aldehyde + H2O2</text>
        <dbReference type="Rhea" id="RHEA:19829"/>
        <dbReference type="ChEBI" id="CHEBI:15379"/>
        <dbReference type="ChEBI" id="CHEBI:15734"/>
        <dbReference type="ChEBI" id="CHEBI:16240"/>
        <dbReference type="ChEBI" id="CHEBI:17478"/>
        <dbReference type="EC" id="1.1.3.13"/>
    </reaction>
</comment>
<keyword evidence="13" id="KW-0485">Methanol utilization</keyword>
<evidence type="ECO:0000256" key="8">
    <source>
        <dbReference type="ARBA" id="ARBA00022630"/>
    </source>
</evidence>
<evidence type="ECO:0000256" key="4">
    <source>
        <dbReference type="ARBA" id="ARBA00004253"/>
    </source>
</evidence>
<dbReference type="EC" id="1.1.3.20" evidence="16"/>
<reference evidence="20 21" key="1">
    <citation type="submission" date="2017-04" db="EMBL/GenBank/DDBJ databases">
        <title>Draft genome of the yeast Clavispora lusitaniae type strain CBS 6936.</title>
        <authorList>
            <person name="Durrens P."/>
            <person name="Klopp C."/>
            <person name="Biteau N."/>
            <person name="Fitton-Ouhabi V."/>
            <person name="Dementhon K."/>
            <person name="Accoceberry I."/>
            <person name="Sherman D.J."/>
            <person name="Noel T."/>
        </authorList>
    </citation>
    <scope>NUCLEOTIDE SEQUENCE [LARGE SCALE GENOMIC DNA]</scope>
    <source>
        <strain evidence="20 21">CBS 6936</strain>
    </source>
</reference>
<feature type="active site" description="Proton acceptor" evidence="17">
    <location>
        <position position="632"/>
    </location>
</feature>
<sequence>MNFLPNKVEDRHLDEFIAICDGFIHEVKPEIIRPYVSKEFADSKLEEYTQVVSRPSKIPAFREVLKETVVSNTSDSIRLFCFLTTVLGSRTLSPALTGTTKLLREMDDDEKARILLSWRNSPFETKNKIFSLILTLTVTTFQRIMPDLHAEAMRFPKTDARESLHEDYKRDDFEYTMMSPPVEENVELYVPHIDALIIGSGSGAGVVAHTLAKSGIKCLVLEKGKYYKNQEFVFDDKSGFKALYEGGGNIATTNAQTLLLAGATFGGGSTINWSACIKTPFKVRKEWYDNHGVEWVANESYDTDMDYVFQQMGASTECITHSHTNKVLLEGASKLGYPARPIHQNNGRHTNHSCGLCHLGCKWGIKQGSANHWFRDAASNGTEFMDQVLVQRILRNKRGLAVGVECTNLRNGKIFTIRGPKKYVVSSGSLQTPVLLQKSGFRNRNIGKHLKLHPISAIFGVWDDDTEPYNHSIMTSICSQTADLDGKAHGARIETLLHTPMLESAFFPWSSSDQLRQDMLKYQKTGAFILLARDTSSGTVSYDASKDDALLVDYTINKFDRYSIQQAMLAAADIIYVEGGKEIIHPYWKVRRFTSSKPKEERAITDKDYQEWRKHCENIPLSAFGLSYGSAHQMSTCRMSGKGPADGACDTTGRLYECENVFVADSSLLPTASGANPMITTMAFARHTALEIAKTHRTVRL</sequence>
<dbReference type="AlphaFoldDB" id="A0AA91Q1F9"/>
<accession>A0AA91Q1F9</accession>
<keyword evidence="12 16" id="KW-0560">Oxidoreductase</keyword>
<dbReference type="GO" id="GO:0005782">
    <property type="term" value="C:peroxisomal matrix"/>
    <property type="evidence" value="ECO:0007669"/>
    <property type="project" value="UniProtKB-SubCell"/>
</dbReference>
<dbReference type="InterPro" id="IPR012400">
    <property type="entry name" value="Long_Oxdase"/>
</dbReference>